<dbReference type="OrthoDB" id="2734147at2"/>
<dbReference type="AlphaFoldDB" id="A0A329LTY1"/>
<reference evidence="2 3" key="1">
    <citation type="journal article" date="2009" name="Int. J. Syst. Evol. Microbiol.">
        <title>Paenibacillus contaminans sp. nov., isolated from a contaminated laboratory plate.</title>
        <authorList>
            <person name="Chou J.H."/>
            <person name="Lee J.H."/>
            <person name="Lin M.C."/>
            <person name="Chang P.S."/>
            <person name="Arun A.B."/>
            <person name="Young C.C."/>
            <person name="Chen W.M."/>
        </authorList>
    </citation>
    <scope>NUCLEOTIDE SEQUENCE [LARGE SCALE GENOMIC DNA]</scope>
    <source>
        <strain evidence="2 3">CKOBP-6</strain>
    </source>
</reference>
<dbReference type="InterPro" id="IPR011256">
    <property type="entry name" value="Reg_factor_effector_dom_sf"/>
</dbReference>
<evidence type="ECO:0000259" key="1">
    <source>
        <dbReference type="SMART" id="SM00871"/>
    </source>
</evidence>
<dbReference type="Pfam" id="PF14526">
    <property type="entry name" value="Cass2"/>
    <property type="match status" value="1"/>
</dbReference>
<feature type="domain" description="AraC effector-binding" evidence="1">
    <location>
        <begin position="12"/>
        <end position="164"/>
    </location>
</feature>
<protein>
    <recommendedName>
        <fullName evidence="1">AraC effector-binding domain-containing protein</fullName>
    </recommendedName>
</protein>
<evidence type="ECO:0000313" key="2">
    <source>
        <dbReference type="EMBL" id="RAV11229.1"/>
    </source>
</evidence>
<dbReference type="Proteomes" id="UP000250369">
    <property type="component" value="Unassembled WGS sequence"/>
</dbReference>
<gene>
    <name evidence="2" type="ORF">DQG23_36460</name>
</gene>
<dbReference type="Gene3D" id="3.20.80.10">
    <property type="entry name" value="Regulatory factor, effector binding domain"/>
    <property type="match status" value="1"/>
</dbReference>
<name>A0A329LTY1_9BACL</name>
<dbReference type="RefSeq" id="WP_113035966.1">
    <property type="nucleotide sequence ID" value="NZ_QMFB01000038.1"/>
</dbReference>
<keyword evidence="3" id="KW-1185">Reference proteome</keyword>
<organism evidence="2 3">
    <name type="scientific">Paenibacillus contaminans</name>
    <dbReference type="NCBI Taxonomy" id="450362"/>
    <lineage>
        <taxon>Bacteria</taxon>
        <taxon>Bacillati</taxon>
        <taxon>Bacillota</taxon>
        <taxon>Bacilli</taxon>
        <taxon>Bacillales</taxon>
        <taxon>Paenibacillaceae</taxon>
        <taxon>Paenibacillus</taxon>
    </lineage>
</organism>
<evidence type="ECO:0000313" key="3">
    <source>
        <dbReference type="Proteomes" id="UP000250369"/>
    </source>
</evidence>
<sequence>MSEQVQAEGEVSEVIVVRLPEMKMVGFPVNVSFRDGVFSNIGLAKRKFMENKAAIKHAVDPDTYWAPWFNCDVMFTYFYCLQVNKLSDIPEGMMGFTIPAATYAAVRYEGPHPWSPDPYGLLAEFRQSSGLENYEKGMILEKYRFDADCVPNEYIAIEVFGPVKA</sequence>
<dbReference type="InterPro" id="IPR010499">
    <property type="entry name" value="AraC_E-bd"/>
</dbReference>
<accession>A0A329LTY1</accession>
<comment type="caution">
    <text evidence="2">The sequence shown here is derived from an EMBL/GenBank/DDBJ whole genome shotgun (WGS) entry which is preliminary data.</text>
</comment>
<dbReference type="SUPFAM" id="SSF55136">
    <property type="entry name" value="Probable bacterial effector-binding domain"/>
    <property type="match status" value="1"/>
</dbReference>
<dbReference type="EMBL" id="QMFB01000038">
    <property type="protein sequence ID" value="RAV11229.1"/>
    <property type="molecule type" value="Genomic_DNA"/>
</dbReference>
<proteinExistence type="predicted"/>
<dbReference type="InterPro" id="IPR029441">
    <property type="entry name" value="Cass2"/>
</dbReference>
<dbReference type="SMART" id="SM00871">
    <property type="entry name" value="AraC_E_bind"/>
    <property type="match status" value="1"/>
</dbReference>